<dbReference type="InterPro" id="IPR016181">
    <property type="entry name" value="Acyl_CoA_acyltransferase"/>
</dbReference>
<dbReference type="InterPro" id="IPR000182">
    <property type="entry name" value="GNAT_dom"/>
</dbReference>
<name>A0A8H2W8M0_9AGAM</name>
<dbReference type="CDD" id="cd04301">
    <property type="entry name" value="NAT_SF"/>
    <property type="match status" value="1"/>
</dbReference>
<sequence length="233" mass="26022">MLVPSMNIVEITKSTPGFDTYLEEMTGLISIAFASNPLTLPALGVEYENNPELHNDFNRAQLYAALTGAGRVLGAFVNTDGHERLAGVSIWYEPGNQFLDDNEQLNHWTSFTRKVDPKIRQWWDEVMLPCYNQLSREGLGDGAKKNLLHLQVIGTHPEFQQQGIGKAMVKHMLAQSDSRGIASCVETSKESNLLFYTGLGYEVKANRTIPSPYGDLTMWCLYRDPSCDKCEGA</sequence>
<evidence type="ECO:0000313" key="2">
    <source>
        <dbReference type="EMBL" id="CAE6338252.1"/>
    </source>
</evidence>
<reference evidence="2" key="1">
    <citation type="submission" date="2021-01" db="EMBL/GenBank/DDBJ databases">
        <authorList>
            <person name="Kaushik A."/>
        </authorList>
    </citation>
    <scope>NUCLEOTIDE SEQUENCE</scope>
    <source>
        <strain evidence="2">AG1-1A</strain>
    </source>
</reference>
<protein>
    <recommendedName>
        <fullName evidence="1">N-acetyltransferase domain-containing protein</fullName>
    </recommendedName>
</protein>
<dbReference type="InterPro" id="IPR052523">
    <property type="entry name" value="Trichothecene_AcTrans"/>
</dbReference>
<dbReference type="Gene3D" id="3.40.630.30">
    <property type="match status" value="1"/>
</dbReference>
<dbReference type="Proteomes" id="UP000663840">
    <property type="component" value="Unassembled WGS sequence"/>
</dbReference>
<comment type="caution">
    <text evidence="2">The sequence shown here is derived from an EMBL/GenBank/DDBJ whole genome shotgun (WGS) entry which is preliminary data.</text>
</comment>
<proteinExistence type="predicted"/>
<dbReference type="Pfam" id="PF13508">
    <property type="entry name" value="Acetyltransf_7"/>
    <property type="match status" value="1"/>
</dbReference>
<dbReference type="PANTHER" id="PTHR42791:SF1">
    <property type="entry name" value="N-ACETYLTRANSFERASE DOMAIN-CONTAINING PROTEIN"/>
    <property type="match status" value="1"/>
</dbReference>
<dbReference type="PANTHER" id="PTHR42791">
    <property type="entry name" value="GNAT FAMILY ACETYLTRANSFERASE"/>
    <property type="match status" value="1"/>
</dbReference>
<feature type="domain" description="N-acetyltransferase" evidence="1">
    <location>
        <begin position="147"/>
        <end position="202"/>
    </location>
</feature>
<dbReference type="AlphaFoldDB" id="A0A8H2W8M0"/>
<accession>A0A8H2W8M0</accession>
<dbReference type="SUPFAM" id="SSF55729">
    <property type="entry name" value="Acyl-CoA N-acyltransferases (Nat)"/>
    <property type="match status" value="1"/>
</dbReference>
<gene>
    <name evidence="2" type="ORF">RDB_LOCUS2426</name>
</gene>
<organism evidence="2 3">
    <name type="scientific">Rhizoctonia solani</name>
    <dbReference type="NCBI Taxonomy" id="456999"/>
    <lineage>
        <taxon>Eukaryota</taxon>
        <taxon>Fungi</taxon>
        <taxon>Dikarya</taxon>
        <taxon>Basidiomycota</taxon>
        <taxon>Agaricomycotina</taxon>
        <taxon>Agaricomycetes</taxon>
        <taxon>Cantharellales</taxon>
        <taxon>Ceratobasidiaceae</taxon>
        <taxon>Rhizoctonia</taxon>
    </lineage>
</organism>
<dbReference type="GO" id="GO:0016747">
    <property type="term" value="F:acyltransferase activity, transferring groups other than amino-acyl groups"/>
    <property type="evidence" value="ECO:0007669"/>
    <property type="project" value="InterPro"/>
</dbReference>
<evidence type="ECO:0000313" key="3">
    <source>
        <dbReference type="Proteomes" id="UP000663840"/>
    </source>
</evidence>
<evidence type="ECO:0000259" key="1">
    <source>
        <dbReference type="Pfam" id="PF13508"/>
    </source>
</evidence>
<dbReference type="EMBL" id="CAJMWR010000041">
    <property type="protein sequence ID" value="CAE6338252.1"/>
    <property type="molecule type" value="Genomic_DNA"/>
</dbReference>